<dbReference type="AlphaFoldDB" id="A0A0W0VAV8"/>
<evidence type="ECO:0000313" key="1">
    <source>
        <dbReference type="EMBL" id="KTD17262.1"/>
    </source>
</evidence>
<reference evidence="1 2" key="1">
    <citation type="submission" date="2015-11" db="EMBL/GenBank/DDBJ databases">
        <title>Genomic analysis of 38 Legionella species identifies large and diverse effector repertoires.</title>
        <authorList>
            <person name="Burstein D."/>
            <person name="Amaro F."/>
            <person name="Zusman T."/>
            <person name="Lifshitz Z."/>
            <person name="Cohen O."/>
            <person name="Gilbert J.A."/>
            <person name="Pupko T."/>
            <person name="Shuman H.A."/>
            <person name="Segal G."/>
        </authorList>
    </citation>
    <scope>NUCLEOTIDE SEQUENCE [LARGE SCALE GENOMIC DNA]</scope>
    <source>
        <strain evidence="1 2">BL-540</strain>
    </source>
</reference>
<dbReference type="OrthoDB" id="5638079at2"/>
<dbReference type="STRING" id="456.Ljor_1568"/>
<organism evidence="1 2">
    <name type="scientific">Legionella jordanis</name>
    <dbReference type="NCBI Taxonomy" id="456"/>
    <lineage>
        <taxon>Bacteria</taxon>
        <taxon>Pseudomonadati</taxon>
        <taxon>Pseudomonadota</taxon>
        <taxon>Gammaproteobacteria</taxon>
        <taxon>Legionellales</taxon>
        <taxon>Legionellaceae</taxon>
        <taxon>Legionella</taxon>
    </lineage>
</organism>
<dbReference type="Proteomes" id="UP000055035">
    <property type="component" value="Unassembled WGS sequence"/>
</dbReference>
<proteinExistence type="predicted"/>
<sequence>MTFYLYVPTKQSEMPQKESEALQIWIEAEAQKGRQVKVTYYGQKGLMDIPDHSKIYLFMHGTNVSANPLVSQINDPELVSSFPSLSGFLKVSDGKNEIKITDVADRMKEDGLFFKPRNYLRIKLFQCDPINKARIIAEAFFIRLKRIGGDVVNASNIRIDYYPAHFVGVAQENNRIHHKYATKGIVKNFDVRASSIRNSLYTDPASSPGLTLAQVNDIISEYYQYKSARACGLSGLLGLNGLFSSDASAHTIAALQNPSISDQKRFEIGSRFIKCFAHNQLARSLEPAVTEAKRENLKMWAEPQACMADEYPNLQIHAV</sequence>
<keyword evidence="2" id="KW-1185">Reference proteome</keyword>
<protein>
    <submittedName>
        <fullName evidence="1">Uncharacterized protein</fullName>
    </submittedName>
</protein>
<comment type="caution">
    <text evidence="1">The sequence shown here is derived from an EMBL/GenBank/DDBJ whole genome shotgun (WGS) entry which is preliminary data.</text>
</comment>
<gene>
    <name evidence="1" type="ORF">Ljor_1568</name>
</gene>
<name>A0A0W0VAV8_9GAMM</name>
<dbReference type="EMBL" id="LNYJ01000011">
    <property type="protein sequence ID" value="KTD17262.1"/>
    <property type="molecule type" value="Genomic_DNA"/>
</dbReference>
<dbReference type="RefSeq" id="WP_058471036.1">
    <property type="nucleotide sequence ID" value="NZ_CAAAIC010000003.1"/>
</dbReference>
<dbReference type="PATRIC" id="fig|456.5.peg.1675"/>
<evidence type="ECO:0000313" key="2">
    <source>
        <dbReference type="Proteomes" id="UP000055035"/>
    </source>
</evidence>
<accession>A0A0W0VAV8</accession>